<evidence type="ECO:0000313" key="3">
    <source>
        <dbReference type="Proteomes" id="UP000656274"/>
    </source>
</evidence>
<keyword evidence="3" id="KW-1185">Reference proteome</keyword>
<feature type="transmembrane region" description="Helical" evidence="1">
    <location>
        <begin position="109"/>
        <end position="129"/>
    </location>
</feature>
<feature type="transmembrane region" description="Helical" evidence="1">
    <location>
        <begin position="45"/>
        <end position="67"/>
    </location>
</feature>
<dbReference type="RefSeq" id="WP_194095729.1">
    <property type="nucleotide sequence ID" value="NZ_JADFTZ010000003.1"/>
</dbReference>
<keyword evidence="1" id="KW-0812">Transmembrane</keyword>
<organism evidence="2 3">
    <name type="scientific">Flavobacterium proteolyticum</name>
    <dbReference type="NCBI Taxonomy" id="2911683"/>
    <lineage>
        <taxon>Bacteria</taxon>
        <taxon>Pseudomonadati</taxon>
        <taxon>Bacteroidota</taxon>
        <taxon>Flavobacteriia</taxon>
        <taxon>Flavobacteriales</taxon>
        <taxon>Flavobacteriaceae</taxon>
        <taxon>Flavobacterium</taxon>
    </lineage>
</organism>
<gene>
    <name evidence="2" type="ORF">IM755_08480</name>
</gene>
<dbReference type="Proteomes" id="UP000656274">
    <property type="component" value="Unassembled WGS sequence"/>
</dbReference>
<sequence>MKVKVLTYSIISFVLQNIWTLYLFFDYFTEKEQMFHGLGLFFNFVHSMIYAVGLGCFLLVLRLVMFLKNKSNPLKSNFIYILCGIFNLNIFIVWLICIILKILEIGNGMLASFAFGSLLISGFIISDIYKSCFKIRND</sequence>
<dbReference type="EMBL" id="JADFTZ010000003">
    <property type="protein sequence ID" value="MBE9576741.1"/>
    <property type="molecule type" value="Genomic_DNA"/>
</dbReference>
<evidence type="ECO:0000256" key="1">
    <source>
        <dbReference type="SAM" id="Phobius"/>
    </source>
</evidence>
<reference evidence="2 3" key="1">
    <citation type="submission" date="2020-10" db="EMBL/GenBank/DDBJ databases">
        <title>The genome sequence of Flavobacterium aquaticum 1Y8A.</title>
        <authorList>
            <person name="Liu Y."/>
        </authorList>
    </citation>
    <scope>NUCLEOTIDE SEQUENCE [LARGE SCALE GENOMIC DNA]</scope>
    <source>
        <strain evidence="2 3">1Y8A</strain>
    </source>
</reference>
<feature type="transmembrane region" description="Helical" evidence="1">
    <location>
        <begin position="5"/>
        <end position="25"/>
    </location>
</feature>
<name>A0ABR9WT46_9FLAO</name>
<comment type="caution">
    <text evidence="2">The sequence shown here is derived from an EMBL/GenBank/DDBJ whole genome shotgun (WGS) entry which is preliminary data.</text>
</comment>
<feature type="transmembrane region" description="Helical" evidence="1">
    <location>
        <begin position="79"/>
        <end position="103"/>
    </location>
</feature>
<keyword evidence="1" id="KW-0472">Membrane</keyword>
<evidence type="ECO:0000313" key="2">
    <source>
        <dbReference type="EMBL" id="MBE9576741.1"/>
    </source>
</evidence>
<keyword evidence="1" id="KW-1133">Transmembrane helix</keyword>
<proteinExistence type="predicted"/>
<accession>A0ABR9WT46</accession>
<protein>
    <submittedName>
        <fullName evidence="2">Uncharacterized protein</fullName>
    </submittedName>
</protein>